<dbReference type="Pfam" id="PF01546">
    <property type="entry name" value="Peptidase_M20"/>
    <property type="match status" value="1"/>
</dbReference>
<dbReference type="InterPro" id="IPR011650">
    <property type="entry name" value="Peptidase_M20_dimer"/>
</dbReference>
<sequence length="390" mass="42766">MDVRKKELEMLRLLERLVNTDSGSYDKVGIDQLANILKPYFTELGYSIETKEQDVYGNHLVIQHPKVSDPEILIVAHMDTVFEKGTASLRPFSVKGSKAFGPGVIDMKASLVSLIYALKDLKNQRNKALQHVKIILNSDEEIGSPSSRRIIEEEAKKGIRYALIMEPARKDGSLVTERRGNGHYVMEIQGKAAHSGIEPEKGRSAIQELALKIVKLHALNDYEHGISVNVGMIEGGDAVNTISAHAIGHIDVRVSTLEQIEELEHKIEEVCSTSDVIGTKIDLSGDISRPPMIKNQQISALFEIVQQVGKEIGIEIKDTKTGGGSDASFTAALGIPTIDGLGPVGGNAHSEKEYLDIPSLLERTRLLSKLIMRLTNEENQSANSFIAKTS</sequence>
<dbReference type="GO" id="GO:0004180">
    <property type="term" value="F:carboxypeptidase activity"/>
    <property type="evidence" value="ECO:0007669"/>
    <property type="project" value="UniProtKB-KW"/>
</dbReference>
<protein>
    <submittedName>
        <fullName evidence="7">Carboxypeptidase</fullName>
    </submittedName>
</protein>
<dbReference type="EMBL" id="LTAO01000012">
    <property type="protein sequence ID" value="KYG31913.1"/>
    <property type="molecule type" value="Genomic_DNA"/>
</dbReference>
<dbReference type="PIRSF" id="PIRSF037238">
    <property type="entry name" value="Carboxypeptidase_G2"/>
    <property type="match status" value="1"/>
</dbReference>
<dbReference type="SUPFAM" id="SSF53187">
    <property type="entry name" value="Zn-dependent exopeptidases"/>
    <property type="match status" value="1"/>
</dbReference>
<dbReference type="STRING" id="519424.AZF04_03815"/>
<proteinExistence type="predicted"/>
<evidence type="ECO:0000256" key="3">
    <source>
        <dbReference type="ARBA" id="ARBA00022801"/>
    </source>
</evidence>
<name>A0A161QNG7_9BACI</name>
<dbReference type="InterPro" id="IPR050072">
    <property type="entry name" value="Peptidase_M20A"/>
</dbReference>
<feature type="active site" description="Proton acceptor" evidence="5">
    <location>
        <position position="140"/>
    </location>
</feature>
<dbReference type="InterPro" id="IPR002933">
    <property type="entry name" value="Peptidase_M20"/>
</dbReference>
<keyword evidence="2" id="KW-0479">Metal-binding</keyword>
<dbReference type="SUPFAM" id="SSF55031">
    <property type="entry name" value="Bacterial exopeptidase dimerisation domain"/>
    <property type="match status" value="1"/>
</dbReference>
<evidence type="ECO:0000313" key="8">
    <source>
        <dbReference type="Proteomes" id="UP000075806"/>
    </source>
</evidence>
<evidence type="ECO:0000256" key="4">
    <source>
        <dbReference type="ARBA" id="ARBA00022833"/>
    </source>
</evidence>
<organism evidence="7 8">
    <name type="scientific">Alkalihalobacillus trypoxylicola</name>
    <dbReference type="NCBI Taxonomy" id="519424"/>
    <lineage>
        <taxon>Bacteria</taxon>
        <taxon>Bacillati</taxon>
        <taxon>Bacillota</taxon>
        <taxon>Bacilli</taxon>
        <taxon>Bacillales</taxon>
        <taxon>Bacillaceae</taxon>
        <taxon>Alkalihalobacillus</taxon>
    </lineage>
</organism>
<comment type="cofactor">
    <cofactor evidence="1">
        <name>Zn(2+)</name>
        <dbReference type="ChEBI" id="CHEBI:29105"/>
    </cofactor>
</comment>
<dbReference type="PANTHER" id="PTHR43808:SF9">
    <property type="entry name" value="BLL0789 PROTEIN"/>
    <property type="match status" value="1"/>
</dbReference>
<evidence type="ECO:0000256" key="1">
    <source>
        <dbReference type="ARBA" id="ARBA00001947"/>
    </source>
</evidence>
<dbReference type="Pfam" id="PF07687">
    <property type="entry name" value="M20_dimer"/>
    <property type="match status" value="1"/>
</dbReference>
<feature type="domain" description="Peptidase M20 dimerisation" evidence="6">
    <location>
        <begin position="176"/>
        <end position="273"/>
    </location>
</feature>
<dbReference type="RefSeq" id="WP_061948271.1">
    <property type="nucleotide sequence ID" value="NZ_LTAO01000012.1"/>
</dbReference>
<dbReference type="PANTHER" id="PTHR43808">
    <property type="entry name" value="ACETYLORNITHINE DEACETYLASE"/>
    <property type="match status" value="1"/>
</dbReference>
<dbReference type="OrthoDB" id="9783294at2"/>
<dbReference type="GO" id="GO:0046872">
    <property type="term" value="F:metal ion binding"/>
    <property type="evidence" value="ECO:0007669"/>
    <property type="project" value="UniProtKB-KW"/>
</dbReference>
<comment type="caution">
    <text evidence="7">The sequence shown here is derived from an EMBL/GenBank/DDBJ whole genome shotgun (WGS) entry which is preliminary data.</text>
</comment>
<dbReference type="PROSITE" id="PS00758">
    <property type="entry name" value="ARGE_DAPE_CPG2_1"/>
    <property type="match status" value="1"/>
</dbReference>
<dbReference type="InterPro" id="IPR036264">
    <property type="entry name" value="Bact_exopeptidase_dim_dom"/>
</dbReference>
<dbReference type="Gene3D" id="3.40.630.10">
    <property type="entry name" value="Zn peptidases"/>
    <property type="match status" value="1"/>
</dbReference>
<accession>A0A161QNG7</accession>
<dbReference type="CDD" id="cd03885">
    <property type="entry name" value="M20_CPDG2"/>
    <property type="match status" value="1"/>
</dbReference>
<keyword evidence="8" id="KW-1185">Reference proteome</keyword>
<keyword evidence="7" id="KW-0645">Protease</keyword>
<evidence type="ECO:0000256" key="2">
    <source>
        <dbReference type="ARBA" id="ARBA00022723"/>
    </source>
</evidence>
<dbReference type="Gene3D" id="3.30.70.360">
    <property type="match status" value="1"/>
</dbReference>
<dbReference type="InterPro" id="IPR017150">
    <property type="entry name" value="Pept_M20_glutamate_carboxypep"/>
</dbReference>
<evidence type="ECO:0000256" key="5">
    <source>
        <dbReference type="PIRSR" id="PIRSR037238-1"/>
    </source>
</evidence>
<keyword evidence="7" id="KW-0121">Carboxypeptidase</keyword>
<feature type="active site" evidence="5">
    <location>
        <position position="79"/>
    </location>
</feature>
<gene>
    <name evidence="7" type="ORF">AZF04_03815</name>
</gene>
<evidence type="ECO:0000259" key="6">
    <source>
        <dbReference type="Pfam" id="PF07687"/>
    </source>
</evidence>
<evidence type="ECO:0000313" key="7">
    <source>
        <dbReference type="EMBL" id="KYG31913.1"/>
    </source>
</evidence>
<reference evidence="7" key="1">
    <citation type="submission" date="2016-02" db="EMBL/GenBank/DDBJ databases">
        <title>Genome sequence of Bacillus trypoxylicola KCTC 13244(T).</title>
        <authorList>
            <person name="Jeong H."/>
            <person name="Park S.-H."/>
            <person name="Choi S.-K."/>
        </authorList>
    </citation>
    <scope>NUCLEOTIDE SEQUENCE [LARGE SCALE GENOMIC DNA]</scope>
    <source>
        <strain evidence="7">KCTC 13244</strain>
    </source>
</reference>
<dbReference type="AlphaFoldDB" id="A0A161QNG7"/>
<dbReference type="InterPro" id="IPR001261">
    <property type="entry name" value="ArgE/DapE_CS"/>
</dbReference>
<keyword evidence="4" id="KW-0862">Zinc</keyword>
<keyword evidence="3" id="KW-0378">Hydrolase</keyword>
<dbReference type="Proteomes" id="UP000075806">
    <property type="component" value="Unassembled WGS sequence"/>
</dbReference>